<dbReference type="InterPro" id="IPR036966">
    <property type="entry name" value="CBM3_sf"/>
</dbReference>
<reference evidence="5 6" key="1">
    <citation type="submission" date="2020-10" db="EMBL/GenBank/DDBJ databases">
        <title>Myceligenerans pegani sp. nov., an endophytic actinomycete isolated from Peganum harmala L. in Xinjiang, China.</title>
        <authorList>
            <person name="Xin L."/>
        </authorList>
    </citation>
    <scope>NUCLEOTIDE SEQUENCE [LARGE SCALE GENOMIC DNA]</scope>
    <source>
        <strain evidence="5 6">TRM65318</strain>
    </source>
</reference>
<comment type="caution">
    <text evidence="5">The sequence shown here is derived from an EMBL/GenBank/DDBJ whole genome shotgun (WGS) entry which is preliminary data.</text>
</comment>
<evidence type="ECO:0000256" key="2">
    <source>
        <dbReference type="SAM" id="SignalP"/>
    </source>
</evidence>
<dbReference type="PROSITE" id="PS51318">
    <property type="entry name" value="TAT"/>
    <property type="match status" value="1"/>
</dbReference>
<protein>
    <submittedName>
        <fullName evidence="5">Family 16 glycosylhydrolase</fullName>
    </submittedName>
</protein>
<feature type="compositionally biased region" description="Pro residues" evidence="1">
    <location>
        <begin position="198"/>
        <end position="212"/>
    </location>
</feature>
<evidence type="ECO:0000256" key="1">
    <source>
        <dbReference type="SAM" id="MobiDB-lite"/>
    </source>
</evidence>
<dbReference type="SMART" id="SM01067">
    <property type="entry name" value="CBM_3"/>
    <property type="match status" value="1"/>
</dbReference>
<proteinExistence type="predicted"/>
<evidence type="ECO:0000259" key="3">
    <source>
        <dbReference type="PROSITE" id="PS51172"/>
    </source>
</evidence>
<feature type="signal peptide" evidence="2">
    <location>
        <begin position="1"/>
        <end position="36"/>
    </location>
</feature>
<dbReference type="SUPFAM" id="SSF49899">
    <property type="entry name" value="Concanavalin A-like lectins/glucanases"/>
    <property type="match status" value="1"/>
</dbReference>
<evidence type="ECO:0000313" key="6">
    <source>
        <dbReference type="Proteomes" id="UP000625527"/>
    </source>
</evidence>
<dbReference type="InterPro" id="IPR008965">
    <property type="entry name" value="CBM2/CBM3_carb-bd_dom_sf"/>
</dbReference>
<organism evidence="5 6">
    <name type="scientific">Myceligenerans pegani</name>
    <dbReference type="NCBI Taxonomy" id="2776917"/>
    <lineage>
        <taxon>Bacteria</taxon>
        <taxon>Bacillati</taxon>
        <taxon>Actinomycetota</taxon>
        <taxon>Actinomycetes</taxon>
        <taxon>Micrococcales</taxon>
        <taxon>Promicromonosporaceae</taxon>
        <taxon>Myceligenerans</taxon>
    </lineage>
</organism>
<dbReference type="Gene3D" id="2.60.120.200">
    <property type="match status" value="1"/>
</dbReference>
<dbReference type="Gene3D" id="2.60.40.710">
    <property type="entry name" value="Endoglucanase-like"/>
    <property type="match status" value="1"/>
</dbReference>
<evidence type="ECO:0000259" key="4">
    <source>
        <dbReference type="PROSITE" id="PS51762"/>
    </source>
</evidence>
<sequence length="476" mass="51634">MVFTKPRHSAARRIAVAAAAATALAATLLAAPAAIADDPPPLVVEYRTSATSPTADQVEPWFQVRNTGSSSVALADVTLRYYFTADVGAQYRFACSWAVRGCANVTGTFGEIADPGAAADRYLEVGFRPGAGTLAPGESTSHLQLRFHRTDWQRIDQSDDYSFDAARTSYAASPKVTARVGGELVWGTAPGAEGPGDPTDPPTDPTDPPEPGPLLFDDFDYTGHTDQRLSQRGWTVKSGAGGPGAPGAVWAPENITFPTEGGNTLMNLETSTNGTASGTRQSELYHQRKFTDGTYAARVRFSDAPRSGPDGDHMVQTFFTITPLDAPMDPDYGELDFEYLPNGGWGEPSNILYATSWETYRPDPWEAVNTHTEERTSFAGWHDLVITVDRSLIRYYVDGRLFATHGEPYLPETPMSINFNHWIISGGLVGSGTPRAYDQKVDYVYYAQDQTLTPAQVQAAVDRYRADAVSHLDTVP</sequence>
<keyword evidence="2" id="KW-0732">Signal</keyword>
<dbReference type="CDD" id="cd00413">
    <property type="entry name" value="Glyco_hydrolase_16"/>
    <property type="match status" value="1"/>
</dbReference>
<feature type="compositionally biased region" description="Low complexity" evidence="1">
    <location>
        <begin position="187"/>
        <end position="197"/>
    </location>
</feature>
<keyword evidence="6" id="KW-1185">Reference proteome</keyword>
<feature type="chain" id="PRO_5045288709" evidence="2">
    <location>
        <begin position="37"/>
        <end position="476"/>
    </location>
</feature>
<evidence type="ECO:0000313" key="5">
    <source>
        <dbReference type="EMBL" id="MBE1875983.1"/>
    </source>
</evidence>
<feature type="domain" description="CBM3" evidence="3">
    <location>
        <begin position="38"/>
        <end position="191"/>
    </location>
</feature>
<name>A0ABR9MX65_9MICO</name>
<feature type="region of interest" description="Disordered" evidence="1">
    <location>
        <begin position="186"/>
        <end position="214"/>
    </location>
</feature>
<feature type="domain" description="GH16" evidence="4">
    <location>
        <begin position="150"/>
        <end position="452"/>
    </location>
</feature>
<dbReference type="InterPro" id="IPR013320">
    <property type="entry name" value="ConA-like_dom_sf"/>
</dbReference>
<dbReference type="PROSITE" id="PS51172">
    <property type="entry name" value="CBM3"/>
    <property type="match status" value="1"/>
</dbReference>
<dbReference type="PROSITE" id="PS51762">
    <property type="entry name" value="GH16_2"/>
    <property type="match status" value="1"/>
</dbReference>
<dbReference type="InterPro" id="IPR006311">
    <property type="entry name" value="TAT_signal"/>
</dbReference>
<accession>A0ABR9MX65</accession>
<dbReference type="Pfam" id="PF00942">
    <property type="entry name" value="CBM_3"/>
    <property type="match status" value="1"/>
</dbReference>
<dbReference type="Proteomes" id="UP000625527">
    <property type="component" value="Unassembled WGS sequence"/>
</dbReference>
<gene>
    <name evidence="5" type="ORF">IHE71_09695</name>
</gene>
<dbReference type="InterPro" id="IPR001956">
    <property type="entry name" value="CBM3"/>
</dbReference>
<dbReference type="EMBL" id="JADAQT010000074">
    <property type="protein sequence ID" value="MBE1875983.1"/>
    <property type="molecule type" value="Genomic_DNA"/>
</dbReference>
<dbReference type="InterPro" id="IPR000757">
    <property type="entry name" value="Beta-glucanase-like"/>
</dbReference>
<dbReference type="SUPFAM" id="SSF49384">
    <property type="entry name" value="Carbohydrate-binding domain"/>
    <property type="match status" value="1"/>
</dbReference>